<accession>A0A3B0FM26</accession>
<organism evidence="1 2">
    <name type="scientific">Pseudarthrobacter phenanthrenivorans</name>
    <name type="common">Arthrobacter phenanthrenivorans</name>
    <dbReference type="NCBI Taxonomy" id="361575"/>
    <lineage>
        <taxon>Bacteria</taxon>
        <taxon>Bacillati</taxon>
        <taxon>Actinomycetota</taxon>
        <taxon>Actinomycetes</taxon>
        <taxon>Micrococcales</taxon>
        <taxon>Micrococcaceae</taxon>
        <taxon>Pseudarthrobacter</taxon>
    </lineage>
</organism>
<evidence type="ECO:0000313" key="1">
    <source>
        <dbReference type="EMBL" id="RKO20949.1"/>
    </source>
</evidence>
<name>A0A3B0FM26_PSEPS</name>
<dbReference type="EMBL" id="RBNH01000019">
    <property type="protein sequence ID" value="RKO20949.1"/>
    <property type="molecule type" value="Genomic_DNA"/>
</dbReference>
<protein>
    <submittedName>
        <fullName evidence="1">Uncharacterized protein</fullName>
    </submittedName>
</protein>
<dbReference type="AlphaFoldDB" id="A0A3B0FM26"/>
<reference evidence="1 2" key="1">
    <citation type="submission" date="2018-10" db="EMBL/GenBank/DDBJ databases">
        <title>Genome-guide identification and characterization of bacteria that degrade polycyclic aromatic hydrocarbons and resist hexavalent chromium simultaneously.</title>
        <authorList>
            <person name="Feng H."/>
        </authorList>
    </citation>
    <scope>NUCLEOTIDE SEQUENCE [LARGE SCALE GENOMIC DNA]</scope>
    <source>
        <strain evidence="1 2">J015</strain>
    </source>
</reference>
<proteinExistence type="predicted"/>
<gene>
    <name evidence="1" type="ORF">D7Z96_17230</name>
</gene>
<dbReference type="RefSeq" id="WP_120693304.1">
    <property type="nucleotide sequence ID" value="NZ_RBNH01000019.1"/>
</dbReference>
<evidence type="ECO:0000313" key="2">
    <source>
        <dbReference type="Proteomes" id="UP000273159"/>
    </source>
</evidence>
<reference evidence="2" key="2">
    <citation type="submission" date="2018-10" db="EMBL/GenBank/DDBJ databases">
        <authorList>
            <person name="Wang Y."/>
            <person name="Wang J."/>
            <person name="Yang X."/>
            <person name="Wang Z."/>
            <person name="Huang Y."/>
        </authorList>
    </citation>
    <scope>NUCLEOTIDE SEQUENCE [LARGE SCALE GENOMIC DNA]</scope>
    <source>
        <strain evidence="2">J015</strain>
    </source>
</reference>
<dbReference type="Proteomes" id="UP000273159">
    <property type="component" value="Unassembled WGS sequence"/>
</dbReference>
<comment type="caution">
    <text evidence="1">The sequence shown here is derived from an EMBL/GenBank/DDBJ whole genome shotgun (WGS) entry which is preliminary data.</text>
</comment>
<sequence length="86" mass="9359">MNSTGAGGPEQPDRAVELRQGTAQRFRNTDLPLEKLWMYYYGIGGDIDKISLDAYLHEALDIPAAQVGLIAAAISEMTEMTEGDSI</sequence>